<reference evidence="2" key="1">
    <citation type="submission" date="2016-10" db="EMBL/GenBank/DDBJ databases">
        <authorList>
            <person name="de Groot N.N."/>
        </authorList>
    </citation>
    <scope>NUCLEOTIDE SEQUENCE</scope>
</reference>
<dbReference type="SUPFAM" id="SSF53850">
    <property type="entry name" value="Periplasmic binding protein-like II"/>
    <property type="match status" value="1"/>
</dbReference>
<dbReference type="EMBL" id="FPHQ01000089">
    <property type="protein sequence ID" value="SFV76261.1"/>
    <property type="molecule type" value="Genomic_DNA"/>
</dbReference>
<evidence type="ECO:0000313" key="2">
    <source>
        <dbReference type="EMBL" id="SFV76261.1"/>
    </source>
</evidence>
<feature type="domain" description="Solute-binding protein family 3/N-terminal" evidence="1">
    <location>
        <begin position="68"/>
        <end position="280"/>
    </location>
</feature>
<evidence type="ECO:0000259" key="1">
    <source>
        <dbReference type="Pfam" id="PF00497"/>
    </source>
</evidence>
<sequence length="295" mass="34353">MRNYKKTNNLCLIPIGTLTKRPVQTILYSLIFLFLSNTTVLARADIEVGFGHYKHPYVMLDDSIEKDDGHKKHHGIEFSIIKQTLLRMGLSLKTHAIEPNSLKRAIRNFKKLDAVSGVNLSSKDKFYYSDSILEIEYLAITKAKNKIDLKSTSDITPFSIIARDGVYSTLGRGFNKAYNPKSGSHKMLYYQYSRDIDLHKRFWTSESDLIMIADREAFEHYKAMLKERYDTSQPVIFSSIFPQKSRYYVAFRSKKLRDEFNDALSTLKFEGTYQRILDHYGYLSETSKSHRKYKL</sequence>
<proteinExistence type="predicted"/>
<dbReference type="InterPro" id="IPR001638">
    <property type="entry name" value="Solute-binding_3/MltF_N"/>
</dbReference>
<protein>
    <submittedName>
        <fullName evidence="2">ABC-type amino acid transport/signal transduction systems, periplasmic component/domain</fullName>
    </submittedName>
</protein>
<dbReference type="Gene3D" id="3.40.190.10">
    <property type="entry name" value="Periplasmic binding protein-like II"/>
    <property type="match status" value="2"/>
</dbReference>
<organism evidence="2">
    <name type="scientific">hydrothermal vent metagenome</name>
    <dbReference type="NCBI Taxonomy" id="652676"/>
    <lineage>
        <taxon>unclassified sequences</taxon>
        <taxon>metagenomes</taxon>
        <taxon>ecological metagenomes</taxon>
    </lineage>
</organism>
<accession>A0A1W1D6K9</accession>
<dbReference type="Pfam" id="PF00497">
    <property type="entry name" value="SBP_bac_3"/>
    <property type="match status" value="1"/>
</dbReference>
<name>A0A1W1D6K9_9ZZZZ</name>
<dbReference type="AlphaFoldDB" id="A0A1W1D6K9"/>
<gene>
    <name evidence="2" type="ORF">MNB_SUP05-10-715</name>
</gene>